<comment type="caution">
    <text evidence="1">The sequence shown here is derived from an EMBL/GenBank/DDBJ whole genome shotgun (WGS) entry which is preliminary data.</text>
</comment>
<dbReference type="Proteomes" id="UP000593576">
    <property type="component" value="Unassembled WGS sequence"/>
</dbReference>
<evidence type="ECO:0000313" key="1">
    <source>
        <dbReference type="EMBL" id="MBA0854162.1"/>
    </source>
</evidence>
<dbReference type="AlphaFoldDB" id="A0A7J9L5U1"/>
<dbReference type="EMBL" id="JABFAF010000004">
    <property type="protein sequence ID" value="MBA0854162.1"/>
    <property type="molecule type" value="Genomic_DNA"/>
</dbReference>
<accession>A0A7J9L5U1</accession>
<evidence type="ECO:0008006" key="3">
    <source>
        <dbReference type="Google" id="ProtNLM"/>
    </source>
</evidence>
<evidence type="ECO:0000313" key="2">
    <source>
        <dbReference type="Proteomes" id="UP000593576"/>
    </source>
</evidence>
<sequence length="98" mass="11256">MGVRIWKMNWQNNLWKMCSSFPSDEEYNSESMASMKRLLNGAPWTFNNHLLVIHRLEDGEDLMKSMRAVLMSSVCLREEGEGELGEGNQGRSDLGRAF</sequence>
<keyword evidence="2" id="KW-1185">Reference proteome</keyword>
<proteinExistence type="predicted"/>
<reference evidence="1 2" key="1">
    <citation type="journal article" date="2019" name="Genome Biol. Evol.">
        <title>Insights into the evolution of the New World diploid cottons (Gossypium, subgenus Houzingenia) based on genome sequencing.</title>
        <authorList>
            <person name="Grover C.E."/>
            <person name="Arick M.A. 2nd"/>
            <person name="Thrash A."/>
            <person name="Conover J.L."/>
            <person name="Sanders W.S."/>
            <person name="Peterson D.G."/>
            <person name="Frelichowski J.E."/>
            <person name="Scheffler J.A."/>
            <person name="Scheffler B.E."/>
            <person name="Wendel J.F."/>
        </authorList>
    </citation>
    <scope>NUCLEOTIDE SEQUENCE [LARGE SCALE GENOMIC DNA]</scope>
    <source>
        <strain evidence="1">1</strain>
        <tissue evidence="1">Leaf</tissue>
    </source>
</reference>
<organism evidence="1 2">
    <name type="scientific">Gossypium schwendimanii</name>
    <name type="common">Cotton</name>
    <dbReference type="NCBI Taxonomy" id="34291"/>
    <lineage>
        <taxon>Eukaryota</taxon>
        <taxon>Viridiplantae</taxon>
        <taxon>Streptophyta</taxon>
        <taxon>Embryophyta</taxon>
        <taxon>Tracheophyta</taxon>
        <taxon>Spermatophyta</taxon>
        <taxon>Magnoliopsida</taxon>
        <taxon>eudicotyledons</taxon>
        <taxon>Gunneridae</taxon>
        <taxon>Pentapetalae</taxon>
        <taxon>rosids</taxon>
        <taxon>malvids</taxon>
        <taxon>Malvales</taxon>
        <taxon>Malvaceae</taxon>
        <taxon>Malvoideae</taxon>
        <taxon>Gossypium</taxon>
    </lineage>
</organism>
<protein>
    <recommendedName>
        <fullName evidence="3">DUF4283 domain-containing protein</fullName>
    </recommendedName>
</protein>
<name>A0A7J9L5U1_GOSSC</name>
<gene>
    <name evidence="1" type="ORF">Goshw_026805</name>
</gene>